<keyword evidence="4" id="KW-0058">Aromatic hydrocarbons catabolism</keyword>
<evidence type="ECO:0000259" key="11">
    <source>
        <dbReference type="PROSITE" id="PS51296"/>
    </source>
</evidence>
<evidence type="ECO:0000256" key="3">
    <source>
        <dbReference type="ARBA" id="ARBA00022723"/>
    </source>
</evidence>
<dbReference type="PANTHER" id="PTHR43756">
    <property type="entry name" value="CHOLINE MONOOXYGENASE, CHLOROPLASTIC"/>
    <property type="match status" value="1"/>
</dbReference>
<dbReference type="InterPro" id="IPR017941">
    <property type="entry name" value="Rieske_2Fe-2S"/>
</dbReference>
<dbReference type="EMBL" id="JARAVY010000021">
    <property type="protein sequence ID" value="MDX2914589.1"/>
    <property type="molecule type" value="Genomic_DNA"/>
</dbReference>
<dbReference type="PRINTS" id="PR00090">
    <property type="entry name" value="RNGDIOXGNASE"/>
</dbReference>
<dbReference type="PANTHER" id="PTHR43756:SF1">
    <property type="entry name" value="3-PHENYLPROPIONATE_CINNAMIC ACID DIOXYGENASE SUBUNIT ALPHA"/>
    <property type="match status" value="1"/>
</dbReference>
<evidence type="ECO:0000313" key="13">
    <source>
        <dbReference type="Proteomes" id="UP001271723"/>
    </source>
</evidence>
<keyword evidence="5 12" id="KW-0223">Dioxygenase</keyword>
<evidence type="ECO:0000256" key="2">
    <source>
        <dbReference type="ARBA" id="ARBA00022714"/>
    </source>
</evidence>
<dbReference type="GO" id="GO:0051213">
    <property type="term" value="F:dioxygenase activity"/>
    <property type="evidence" value="ECO:0007669"/>
    <property type="project" value="UniProtKB-KW"/>
</dbReference>
<dbReference type="Proteomes" id="UP001271723">
    <property type="component" value="Unassembled WGS sequence"/>
</dbReference>
<feature type="region of interest" description="Disordered" evidence="10">
    <location>
        <begin position="421"/>
        <end position="454"/>
    </location>
</feature>
<dbReference type="InterPro" id="IPR036922">
    <property type="entry name" value="Rieske_2Fe-2S_sf"/>
</dbReference>
<accession>A0ABU4LHD3</accession>
<evidence type="ECO:0000256" key="9">
    <source>
        <dbReference type="ARBA" id="ARBA00023027"/>
    </source>
</evidence>
<dbReference type="PROSITE" id="PS51296">
    <property type="entry name" value="RIESKE"/>
    <property type="match status" value="1"/>
</dbReference>
<dbReference type="Gene3D" id="2.102.10.10">
    <property type="entry name" value="Rieske [2Fe-2S] iron-sulphur domain"/>
    <property type="match status" value="1"/>
</dbReference>
<dbReference type="RefSeq" id="WP_086754906.1">
    <property type="nucleotide sequence ID" value="NZ_JAGJBZ010000001.1"/>
</dbReference>
<comment type="similarity">
    <text evidence="1">Belongs to the bacterial ring-hydroxylating dioxygenase alpha subunit family.</text>
</comment>
<gene>
    <name evidence="12" type="ORF">PV517_38695</name>
</gene>
<dbReference type="Pfam" id="PF00848">
    <property type="entry name" value="Ring_hydroxyl_A"/>
    <property type="match status" value="1"/>
</dbReference>
<keyword evidence="3" id="KW-0479">Metal-binding</keyword>
<evidence type="ECO:0000256" key="10">
    <source>
        <dbReference type="SAM" id="MobiDB-lite"/>
    </source>
</evidence>
<keyword evidence="8" id="KW-0411">Iron-sulfur</keyword>
<dbReference type="SUPFAM" id="SSF50022">
    <property type="entry name" value="ISP domain"/>
    <property type="match status" value="1"/>
</dbReference>
<protein>
    <submittedName>
        <fullName evidence="12">Aromatic ring-hydroxylating dioxygenase subunit alpha</fullName>
    </submittedName>
</protein>
<feature type="domain" description="Rieske" evidence="11">
    <location>
        <begin position="41"/>
        <end position="151"/>
    </location>
</feature>
<dbReference type="CDD" id="cd08881">
    <property type="entry name" value="RHO_alpha_C_NDO-like"/>
    <property type="match status" value="1"/>
</dbReference>
<comment type="caution">
    <text evidence="12">The sequence shown here is derived from an EMBL/GenBank/DDBJ whole genome shotgun (WGS) entry which is preliminary data.</text>
</comment>
<evidence type="ECO:0000256" key="6">
    <source>
        <dbReference type="ARBA" id="ARBA00023002"/>
    </source>
</evidence>
<sequence length="454" mass="50807">MSLQRGRAFVDDAETLIDRSIFSDPVLYRQELGRVFARSWLFLAHESQFKKAGDFYSTYMGADPVIVTRQRSGDYKVLLNSCRHRGMRVCRYDSGNAKAFTCPYHGWSYGTDGSLLAVPMEEAAYGDGLDRSAWGLAVVPRVETYKGLVFGTWDTEIPSLAEFLGDFRYYLDVLVDPDEQGCSVATGVHKWRMQGNWKLASEQFAGDMYHAFSTHLSALIAEAPRSKGIRPPELGFQVGMEGGHGLGGYAGYPYWHSQGFSDEVADWMGAFWERAAQRLGRARTTDSVLIHGTVFPNMSMLFNRWMMRVWQPKGPDAMEVHSWVLLPNSAPPAVRRALLLDYQRHFSASGTWEQDDAEQWNYSTNSSDGFVTAGLPLHYGMGVGRGPNKEFPEFPGTVDDVLSEINQRQFYRRWSELMAVPQPSETAAPRTPAADRDSHSHSGSDSDSAKAVIA</sequence>
<feature type="compositionally biased region" description="Basic and acidic residues" evidence="10">
    <location>
        <begin position="433"/>
        <end position="448"/>
    </location>
</feature>
<evidence type="ECO:0000313" key="12">
    <source>
        <dbReference type="EMBL" id="MDX2914589.1"/>
    </source>
</evidence>
<evidence type="ECO:0000256" key="7">
    <source>
        <dbReference type="ARBA" id="ARBA00023004"/>
    </source>
</evidence>
<organism evidence="12 13">
    <name type="scientific">Streptomyces griseiscabiei</name>
    <dbReference type="NCBI Taxonomy" id="2993540"/>
    <lineage>
        <taxon>Bacteria</taxon>
        <taxon>Bacillati</taxon>
        <taxon>Actinomycetota</taxon>
        <taxon>Actinomycetes</taxon>
        <taxon>Kitasatosporales</taxon>
        <taxon>Streptomycetaceae</taxon>
        <taxon>Streptomyces</taxon>
    </lineage>
</organism>
<dbReference type="SUPFAM" id="SSF55961">
    <property type="entry name" value="Bet v1-like"/>
    <property type="match status" value="1"/>
</dbReference>
<proteinExistence type="inferred from homology"/>
<dbReference type="Gene3D" id="3.90.380.10">
    <property type="entry name" value="Naphthalene 1,2-dioxygenase Alpha Subunit, Chain A, domain 1"/>
    <property type="match status" value="1"/>
</dbReference>
<evidence type="ECO:0000256" key="8">
    <source>
        <dbReference type="ARBA" id="ARBA00023014"/>
    </source>
</evidence>
<keyword evidence="7" id="KW-0408">Iron</keyword>
<name>A0ABU4LHD3_9ACTN</name>
<reference evidence="12 13" key="1">
    <citation type="journal article" date="2023" name="Microb. Genom.">
        <title>Mesoterricola silvestris gen. nov., sp. nov., Mesoterricola sediminis sp. nov., Geothrix oryzae sp. nov., Geothrix edaphica sp. nov., Geothrix rubra sp. nov., and Geothrix limicola sp. nov., six novel members of Acidobacteriota isolated from soils.</title>
        <authorList>
            <person name="Weisberg A.J."/>
            <person name="Pearce E."/>
            <person name="Kramer C.G."/>
            <person name="Chang J.H."/>
            <person name="Clarke C.R."/>
        </authorList>
    </citation>
    <scope>NUCLEOTIDE SEQUENCE [LARGE SCALE GENOMIC DNA]</scope>
    <source>
        <strain evidence="12 13">NRRL_B-2795</strain>
    </source>
</reference>
<dbReference type="PROSITE" id="PS00570">
    <property type="entry name" value="RING_HYDROXYL_ALPHA"/>
    <property type="match status" value="1"/>
</dbReference>
<dbReference type="InterPro" id="IPR015881">
    <property type="entry name" value="ARHD_Rieske_2Fe_2S"/>
</dbReference>
<evidence type="ECO:0000256" key="4">
    <source>
        <dbReference type="ARBA" id="ARBA00022797"/>
    </source>
</evidence>
<dbReference type="Pfam" id="PF00355">
    <property type="entry name" value="Rieske"/>
    <property type="match status" value="1"/>
</dbReference>
<keyword evidence="9" id="KW-0520">NAD</keyword>
<evidence type="ECO:0000256" key="1">
    <source>
        <dbReference type="ARBA" id="ARBA00008751"/>
    </source>
</evidence>
<dbReference type="InterPro" id="IPR001663">
    <property type="entry name" value="Rng_hydr_dOase-A"/>
</dbReference>
<evidence type="ECO:0000256" key="5">
    <source>
        <dbReference type="ARBA" id="ARBA00022964"/>
    </source>
</evidence>
<keyword evidence="13" id="KW-1185">Reference proteome</keyword>
<keyword evidence="2" id="KW-0001">2Fe-2S</keyword>
<dbReference type="InterPro" id="IPR043266">
    <property type="entry name" value="RHO_NdoB-like_C"/>
</dbReference>
<keyword evidence="6" id="KW-0560">Oxidoreductase</keyword>
<dbReference type="InterPro" id="IPR015879">
    <property type="entry name" value="Ring_hydroxy_dOase_asu_C_dom"/>
</dbReference>